<feature type="binding site" evidence="5">
    <location>
        <position position="236"/>
    </location>
    <ligand>
        <name>3-dehydroquinate</name>
        <dbReference type="ChEBI" id="CHEBI:32364"/>
    </ligand>
</feature>
<gene>
    <name evidence="5 6" type="primary">aroD</name>
    <name evidence="6" type="ORF">ACFQGP_03965</name>
</gene>
<dbReference type="Pfam" id="PF01487">
    <property type="entry name" value="DHquinase_I"/>
    <property type="match status" value="1"/>
</dbReference>
<dbReference type="InterPro" id="IPR013785">
    <property type="entry name" value="Aldolase_TIM"/>
</dbReference>
<name>A0ABW1RDY0_9LACO</name>
<dbReference type="NCBIfam" id="TIGR01093">
    <property type="entry name" value="aroD"/>
    <property type="match status" value="1"/>
</dbReference>
<evidence type="ECO:0000313" key="7">
    <source>
        <dbReference type="Proteomes" id="UP001596289"/>
    </source>
</evidence>
<comment type="subunit">
    <text evidence="5">Homodimer.</text>
</comment>
<evidence type="ECO:0000256" key="4">
    <source>
        <dbReference type="ARBA" id="ARBA00023270"/>
    </source>
</evidence>
<dbReference type="HAMAP" id="MF_00214">
    <property type="entry name" value="AroD"/>
    <property type="match status" value="1"/>
</dbReference>
<evidence type="ECO:0000256" key="5">
    <source>
        <dbReference type="HAMAP-Rule" id="MF_00214"/>
    </source>
</evidence>
<comment type="caution">
    <text evidence="6">The sequence shown here is derived from an EMBL/GenBank/DDBJ whole genome shotgun (WGS) entry which is preliminary data.</text>
</comment>
<protein>
    <recommendedName>
        <fullName evidence="5">3-dehydroquinate dehydratase</fullName>
        <shortName evidence="5">3-dehydroquinase</shortName>
        <ecNumber evidence="5">4.2.1.10</ecNumber>
    </recommendedName>
    <alternativeName>
        <fullName evidence="5">Type I DHQase</fullName>
    </alternativeName>
    <alternativeName>
        <fullName evidence="5">Type I dehydroquinase</fullName>
        <shortName evidence="5">DHQ1</shortName>
    </alternativeName>
</protein>
<dbReference type="Proteomes" id="UP001596289">
    <property type="component" value="Unassembled WGS sequence"/>
</dbReference>
<dbReference type="Gene3D" id="3.20.20.70">
    <property type="entry name" value="Aldolase class I"/>
    <property type="match status" value="1"/>
</dbReference>
<accession>A0ABW1RDY0</accession>
<feature type="binding site" evidence="5">
    <location>
        <position position="213"/>
    </location>
    <ligand>
        <name>3-dehydroquinate</name>
        <dbReference type="ChEBI" id="CHEBI:32364"/>
    </ligand>
</feature>
<comment type="caution">
    <text evidence="5">Lacks conserved residue(s) required for the propagation of feature annotation.</text>
</comment>
<dbReference type="EC" id="4.2.1.10" evidence="5"/>
<comment type="catalytic activity">
    <reaction evidence="1 5">
        <text>3-dehydroquinate = 3-dehydroshikimate + H2O</text>
        <dbReference type="Rhea" id="RHEA:21096"/>
        <dbReference type="ChEBI" id="CHEBI:15377"/>
        <dbReference type="ChEBI" id="CHEBI:16630"/>
        <dbReference type="ChEBI" id="CHEBI:32364"/>
        <dbReference type="EC" id="4.2.1.10"/>
    </reaction>
</comment>
<keyword evidence="7" id="KW-1185">Reference proteome</keyword>
<dbReference type="EMBL" id="JBHSSL010000025">
    <property type="protein sequence ID" value="MFC6169732.1"/>
    <property type="molecule type" value="Genomic_DNA"/>
</dbReference>
<feature type="binding site" evidence="5">
    <location>
        <position position="232"/>
    </location>
    <ligand>
        <name>3-dehydroquinate</name>
        <dbReference type="ChEBI" id="CHEBI:32364"/>
    </ligand>
</feature>
<comment type="function">
    <text evidence="5">Involved in the third step of the chorismate pathway, which leads to the biosynthesis of aromatic amino acids. Catalyzes the cis-dehydration of 3-dehydroquinate (DHQ) and introduces the first double bond of the aromatic ring to yield 3-dehydroshikimate.</text>
</comment>
<dbReference type="PANTHER" id="PTHR43699">
    <property type="entry name" value="3-DEHYDROQUINATE DEHYDRATASE"/>
    <property type="match status" value="1"/>
</dbReference>
<organism evidence="6 7">
    <name type="scientific">Loigolactobacillus jiayinensis</name>
    <dbReference type="NCBI Taxonomy" id="2486016"/>
    <lineage>
        <taxon>Bacteria</taxon>
        <taxon>Bacillati</taxon>
        <taxon>Bacillota</taxon>
        <taxon>Bacilli</taxon>
        <taxon>Lactobacillales</taxon>
        <taxon>Lactobacillaceae</taxon>
        <taxon>Loigolactobacillus</taxon>
    </lineage>
</organism>
<comment type="pathway">
    <text evidence="5">Metabolic intermediate biosynthesis; chorismate biosynthesis; chorismate from D-erythrose 4-phosphate and phosphoenolpyruvate: step 3/7.</text>
</comment>
<comment type="similarity">
    <text evidence="5">Belongs to the type-I 3-dehydroquinase family.</text>
</comment>
<dbReference type="GO" id="GO:0003855">
    <property type="term" value="F:3-dehydroquinate dehydratase activity"/>
    <property type="evidence" value="ECO:0007669"/>
    <property type="project" value="UniProtKB-EC"/>
</dbReference>
<dbReference type="CDD" id="cd00502">
    <property type="entry name" value="DHQase_I"/>
    <property type="match status" value="1"/>
</dbReference>
<dbReference type="InterPro" id="IPR001381">
    <property type="entry name" value="DHquinase_I"/>
</dbReference>
<dbReference type="RefSeq" id="WP_225418772.1">
    <property type="nucleotide sequence ID" value="NZ_JBHSSL010000025.1"/>
</dbReference>
<keyword evidence="5" id="KW-0028">Amino-acid biosynthesis</keyword>
<keyword evidence="2 5" id="KW-0057">Aromatic amino acid biosynthesis</keyword>
<reference evidence="7" key="1">
    <citation type="journal article" date="2019" name="Int. J. Syst. Evol. Microbiol.">
        <title>The Global Catalogue of Microorganisms (GCM) 10K type strain sequencing project: providing services to taxonomists for standard genome sequencing and annotation.</title>
        <authorList>
            <consortium name="The Broad Institute Genomics Platform"/>
            <consortium name="The Broad Institute Genome Sequencing Center for Infectious Disease"/>
            <person name="Wu L."/>
            <person name="Ma J."/>
        </authorList>
    </citation>
    <scope>NUCLEOTIDE SEQUENCE [LARGE SCALE GENOMIC DNA]</scope>
    <source>
        <strain evidence="7">CCM 8904</strain>
    </source>
</reference>
<keyword evidence="4 5" id="KW-0704">Schiff base</keyword>
<dbReference type="SUPFAM" id="SSF51569">
    <property type="entry name" value="Aldolase"/>
    <property type="match status" value="1"/>
</dbReference>
<sequence length="254" mass="26987">MVTKVTYLRQVPLGDGVPKTCVPLTAKALNQVIPQLVPLIAAKPDLIEWRLDDLEDLSEMTQLLTTLQQVRQQLGELPLLVTFRSQAEGGNGSLSSAAYQNLVQQLIHSGCIDAVDIELSRGGYVADLCELARLAGVVTVVSAHDFKQTPSVVALVTLLQQMAQQGAAVVKVAVMPQSAQDVLNLLQATLTAKQQLEQPMITMAMGKLGQITRLAGSTFGSAVTFATVTASSAPGQLPLAVLQQLLPLLAVDQD</sequence>
<feature type="active site" description="Proton donor/acceptor" evidence="5">
    <location>
        <position position="144"/>
    </location>
</feature>
<evidence type="ECO:0000256" key="1">
    <source>
        <dbReference type="ARBA" id="ARBA00001864"/>
    </source>
</evidence>
<evidence type="ECO:0000313" key="6">
    <source>
        <dbReference type="EMBL" id="MFC6169732.1"/>
    </source>
</evidence>
<keyword evidence="3 5" id="KW-0456">Lyase</keyword>
<feature type="binding site" evidence="5">
    <location>
        <position position="84"/>
    </location>
    <ligand>
        <name>3-dehydroquinate</name>
        <dbReference type="ChEBI" id="CHEBI:32364"/>
    </ligand>
</feature>
<feature type="active site" description="Schiff-base intermediate with substrate" evidence="5">
    <location>
        <position position="171"/>
    </location>
</feature>
<proteinExistence type="inferred from homology"/>
<dbReference type="PANTHER" id="PTHR43699:SF1">
    <property type="entry name" value="3-DEHYDROQUINATE DEHYDRATASE"/>
    <property type="match status" value="1"/>
</dbReference>
<feature type="binding site" evidence="5">
    <location>
        <begin position="48"/>
        <end position="50"/>
    </location>
    <ligand>
        <name>3-dehydroquinate</name>
        <dbReference type="ChEBI" id="CHEBI:32364"/>
    </ligand>
</feature>
<evidence type="ECO:0000256" key="3">
    <source>
        <dbReference type="ARBA" id="ARBA00023239"/>
    </source>
</evidence>
<evidence type="ECO:0000256" key="2">
    <source>
        <dbReference type="ARBA" id="ARBA00023141"/>
    </source>
</evidence>
<dbReference type="InterPro" id="IPR050146">
    <property type="entry name" value="Type-I_3-dehydroquinase"/>
</dbReference>